<comment type="caution">
    <text evidence="3">The sequence shown here is derived from an EMBL/GenBank/DDBJ whole genome shotgun (WGS) entry which is preliminary data.</text>
</comment>
<keyword evidence="4" id="KW-1185">Reference proteome</keyword>
<keyword evidence="1" id="KW-0732">Signal</keyword>
<dbReference type="Pfam" id="PF06439">
    <property type="entry name" value="3keto-disac_hyd"/>
    <property type="match status" value="1"/>
</dbReference>
<dbReference type="RefSeq" id="WP_320688875.1">
    <property type="nucleotide sequence ID" value="NZ_JAXBLV010000217.1"/>
</dbReference>
<dbReference type="EMBL" id="JAXBLV010000217">
    <property type="protein sequence ID" value="MDY3562559.1"/>
    <property type="molecule type" value="Genomic_DNA"/>
</dbReference>
<protein>
    <submittedName>
        <fullName evidence="3">DUF1080 domain-containing protein</fullName>
    </submittedName>
</protein>
<evidence type="ECO:0000313" key="4">
    <source>
        <dbReference type="Proteomes" id="UP001272242"/>
    </source>
</evidence>
<dbReference type="Gene3D" id="2.60.120.560">
    <property type="entry name" value="Exo-inulinase, domain 1"/>
    <property type="match status" value="1"/>
</dbReference>
<reference evidence="4" key="1">
    <citation type="journal article" date="2023" name="Mar. Drugs">
        <title>Gemmata algarum, a Novel Planctomycete Isolated from an Algal Mat, Displays Antimicrobial Activity.</title>
        <authorList>
            <person name="Kumar G."/>
            <person name="Kallscheuer N."/>
            <person name="Kashif M."/>
            <person name="Ahamad S."/>
            <person name="Jagadeeshwari U."/>
            <person name="Pannikurungottu S."/>
            <person name="Haufschild T."/>
            <person name="Kabuu M."/>
            <person name="Sasikala C."/>
            <person name="Jogler C."/>
            <person name="Ramana C."/>
        </authorList>
    </citation>
    <scope>NUCLEOTIDE SEQUENCE [LARGE SCALE GENOMIC DNA]</scope>
    <source>
        <strain evidence="4">JC673</strain>
    </source>
</reference>
<feature type="signal peptide" evidence="1">
    <location>
        <begin position="1"/>
        <end position="31"/>
    </location>
</feature>
<name>A0ABU5F9P8_9BACT</name>
<organism evidence="3 4">
    <name type="scientific">Gemmata algarum</name>
    <dbReference type="NCBI Taxonomy" id="2975278"/>
    <lineage>
        <taxon>Bacteria</taxon>
        <taxon>Pseudomonadati</taxon>
        <taxon>Planctomycetota</taxon>
        <taxon>Planctomycetia</taxon>
        <taxon>Gemmatales</taxon>
        <taxon>Gemmataceae</taxon>
        <taxon>Gemmata</taxon>
    </lineage>
</organism>
<dbReference type="InterPro" id="IPR010496">
    <property type="entry name" value="AL/BT2_dom"/>
</dbReference>
<proteinExistence type="predicted"/>
<feature type="chain" id="PRO_5047534433" evidence="1">
    <location>
        <begin position="32"/>
        <end position="246"/>
    </location>
</feature>
<evidence type="ECO:0000313" key="3">
    <source>
        <dbReference type="EMBL" id="MDY3562559.1"/>
    </source>
</evidence>
<evidence type="ECO:0000259" key="2">
    <source>
        <dbReference type="Pfam" id="PF06439"/>
    </source>
</evidence>
<dbReference type="Proteomes" id="UP001272242">
    <property type="component" value="Unassembled WGS sequence"/>
</dbReference>
<feature type="domain" description="3-keto-alpha-glucoside-1,2-lyase/3-keto-2-hydroxy-glucal hydratase" evidence="2">
    <location>
        <begin position="35"/>
        <end position="240"/>
    </location>
</feature>
<evidence type="ECO:0000256" key="1">
    <source>
        <dbReference type="SAM" id="SignalP"/>
    </source>
</evidence>
<accession>A0ABU5F9P8</accession>
<sequence>MQSRCLSRPAALVALVAAVALASAAPRSARAADDEWVQLFNGKDLTGWKIPNPPTGQFKGVKEVKNDAGKVTAFVGIQKDGKEVTLWQVKDGMIVGGGPASHIFTEIEADNFHYKVEAKINDKGNSGQYFRTKFEGGFPAGYEAQINATHTDQIRTGSLYPDGRTKLGMFRKDICVMKDAPHKADEFFTQEVIAEGNHIQIIVNGKKTVDFKDPNETYKKGHFALQGHDPGSVMTFKKVEYKPIKK</sequence>
<gene>
    <name evidence="3" type="ORF">R5W23_004025</name>
</gene>